<dbReference type="InterPro" id="IPR026010">
    <property type="entry name" value="NSP1/NUP62"/>
</dbReference>
<organism evidence="1">
    <name type="scientific">Octopus bimaculoides</name>
    <name type="common">California two-spotted octopus</name>
    <dbReference type="NCBI Taxonomy" id="37653"/>
    <lineage>
        <taxon>Eukaryota</taxon>
        <taxon>Metazoa</taxon>
        <taxon>Spiralia</taxon>
        <taxon>Lophotrochozoa</taxon>
        <taxon>Mollusca</taxon>
        <taxon>Cephalopoda</taxon>
        <taxon>Coleoidea</taxon>
        <taxon>Octopodiformes</taxon>
        <taxon>Octopoda</taxon>
        <taxon>Incirrata</taxon>
        <taxon>Octopodidae</taxon>
        <taxon>Octopus</taxon>
    </lineage>
</organism>
<accession>A0A0L8I1I7</accession>
<dbReference type="PANTHER" id="PTHR12084:SF0">
    <property type="entry name" value="NUCLEAR PORE GLYCOPROTEIN P62"/>
    <property type="match status" value="1"/>
</dbReference>
<dbReference type="GO" id="GO:0006606">
    <property type="term" value="P:protein import into nucleus"/>
    <property type="evidence" value="ECO:0007669"/>
    <property type="project" value="TreeGrafter"/>
</dbReference>
<gene>
    <name evidence="1" type="ORF">OCBIM_22000084mg</name>
</gene>
<evidence type="ECO:0000313" key="1">
    <source>
        <dbReference type="EMBL" id="KOF94925.1"/>
    </source>
</evidence>
<name>A0A0L8I1I7_OCTBM</name>
<evidence type="ECO:0008006" key="2">
    <source>
        <dbReference type="Google" id="ProtNLM"/>
    </source>
</evidence>
<dbReference type="OrthoDB" id="344345at2759"/>
<dbReference type="GO" id="GO:0005543">
    <property type="term" value="F:phospholipid binding"/>
    <property type="evidence" value="ECO:0007669"/>
    <property type="project" value="TreeGrafter"/>
</dbReference>
<dbReference type="GO" id="GO:0017056">
    <property type="term" value="F:structural constituent of nuclear pore"/>
    <property type="evidence" value="ECO:0007669"/>
    <property type="project" value="InterPro"/>
</dbReference>
<protein>
    <recommendedName>
        <fullName evidence="2">Nucleoporin NSP1-like C-terminal domain-containing protein</fullName>
    </recommendedName>
</protein>
<sequence>MVLDLKEIIDHLNTTNTSEENTDPVHQITKILNAHMDSLRWIDQNAGLLNRRVEDISKQMELQRKEQERNYRLVFN</sequence>
<dbReference type="GO" id="GO:0044613">
    <property type="term" value="C:nuclear pore central transport channel"/>
    <property type="evidence" value="ECO:0007669"/>
    <property type="project" value="TreeGrafter"/>
</dbReference>
<dbReference type="PANTHER" id="PTHR12084">
    <property type="entry name" value="NUCLEAR PORE GLYCOPROTEIN P62-RELATED"/>
    <property type="match status" value="1"/>
</dbReference>
<dbReference type="GO" id="GO:0006405">
    <property type="term" value="P:RNA export from nucleus"/>
    <property type="evidence" value="ECO:0007669"/>
    <property type="project" value="TreeGrafter"/>
</dbReference>
<dbReference type="STRING" id="37653.A0A0L8I1I7"/>
<reference evidence="1" key="1">
    <citation type="submission" date="2015-07" db="EMBL/GenBank/DDBJ databases">
        <title>MeaNS - Measles Nucleotide Surveillance Program.</title>
        <authorList>
            <person name="Tran T."/>
            <person name="Druce J."/>
        </authorList>
    </citation>
    <scope>NUCLEOTIDE SEQUENCE</scope>
    <source>
        <strain evidence="1">UCB-OBI-ISO-001</strain>
        <tissue evidence="1">Gonad</tissue>
    </source>
</reference>
<dbReference type="AlphaFoldDB" id="A0A0L8I1I7"/>
<dbReference type="EMBL" id="KQ416839">
    <property type="protein sequence ID" value="KOF94925.1"/>
    <property type="molecule type" value="Genomic_DNA"/>
</dbReference>
<proteinExistence type="predicted"/>